<sequence length="264" mass="29676">MSEPSSLPEHVQRNRVEWDAKADEYAAWAPRAWAQSEPSWGQLNVPDAAIGALPPSVDGLDVIDLGCGTGYFSAWLARRGAQPVGIDNSPRQLETARQMQVRFGIDFPLHLGSAEELPFPDASFDLAISEYGASIWCDPYRWIPEAARVLRPGGQLVFLVNGVLVMLCSAPEDSETTPVSECFRRPYFGMHRFEWDDDDSVEFHLNHGDMIRLLRSSGFDIEDLVELQAPPVTGKSEPLIPYVPDDWARKWPAEEIWRVRKRGV</sequence>
<protein>
    <submittedName>
        <fullName evidence="2">Malonyl-[acyl-carrier protein] O-methyltransferase</fullName>
        <ecNumber evidence="2">2.1.1.197</ecNumber>
    </submittedName>
</protein>
<dbReference type="InterPro" id="IPR013216">
    <property type="entry name" value="Methyltransf_11"/>
</dbReference>
<organism evidence="2">
    <name type="scientific">uncultured Thermomicrobiales bacterium</name>
    <dbReference type="NCBI Taxonomy" id="1645740"/>
    <lineage>
        <taxon>Bacteria</taxon>
        <taxon>Pseudomonadati</taxon>
        <taxon>Thermomicrobiota</taxon>
        <taxon>Thermomicrobia</taxon>
        <taxon>Thermomicrobiales</taxon>
        <taxon>environmental samples</taxon>
    </lineage>
</organism>
<dbReference type="GO" id="GO:0032259">
    <property type="term" value="P:methylation"/>
    <property type="evidence" value="ECO:0007669"/>
    <property type="project" value="UniProtKB-KW"/>
</dbReference>
<dbReference type="InterPro" id="IPR029063">
    <property type="entry name" value="SAM-dependent_MTases_sf"/>
</dbReference>
<dbReference type="EMBL" id="CADCWK010000075">
    <property type="protein sequence ID" value="CAA9550775.1"/>
    <property type="molecule type" value="Genomic_DNA"/>
</dbReference>
<keyword evidence="2" id="KW-0489">Methyltransferase</keyword>
<accession>A0A6J4UHH7</accession>
<dbReference type="PANTHER" id="PTHR43591:SF24">
    <property type="entry name" value="2-METHOXY-6-POLYPRENYL-1,4-BENZOQUINOL METHYLASE, MITOCHONDRIAL"/>
    <property type="match status" value="1"/>
</dbReference>
<proteinExistence type="predicted"/>
<keyword evidence="2" id="KW-0808">Transferase</keyword>
<dbReference type="GO" id="GO:0008757">
    <property type="term" value="F:S-adenosylmethionine-dependent methyltransferase activity"/>
    <property type="evidence" value="ECO:0007669"/>
    <property type="project" value="InterPro"/>
</dbReference>
<evidence type="ECO:0000313" key="2">
    <source>
        <dbReference type="EMBL" id="CAA9550775.1"/>
    </source>
</evidence>
<gene>
    <name evidence="2" type="ORF">AVDCRST_MAG33-872</name>
</gene>
<dbReference type="PANTHER" id="PTHR43591">
    <property type="entry name" value="METHYLTRANSFERASE"/>
    <property type="match status" value="1"/>
</dbReference>
<dbReference type="Pfam" id="PF08241">
    <property type="entry name" value="Methyltransf_11"/>
    <property type="match status" value="1"/>
</dbReference>
<dbReference type="AlphaFoldDB" id="A0A6J4UHH7"/>
<dbReference type="GO" id="GO:0102130">
    <property type="term" value="F:malonyl-CoA methyltransferase activity"/>
    <property type="evidence" value="ECO:0007669"/>
    <property type="project" value="UniProtKB-EC"/>
</dbReference>
<reference evidence="2" key="1">
    <citation type="submission" date="2020-02" db="EMBL/GenBank/DDBJ databases">
        <authorList>
            <person name="Meier V. D."/>
        </authorList>
    </citation>
    <scope>NUCLEOTIDE SEQUENCE</scope>
    <source>
        <strain evidence="2">AVDCRST_MAG33</strain>
    </source>
</reference>
<evidence type="ECO:0000259" key="1">
    <source>
        <dbReference type="Pfam" id="PF08241"/>
    </source>
</evidence>
<dbReference type="CDD" id="cd02440">
    <property type="entry name" value="AdoMet_MTases"/>
    <property type="match status" value="1"/>
</dbReference>
<feature type="domain" description="Methyltransferase type 11" evidence="1">
    <location>
        <begin position="64"/>
        <end position="158"/>
    </location>
</feature>
<dbReference type="Gene3D" id="3.40.50.150">
    <property type="entry name" value="Vaccinia Virus protein VP39"/>
    <property type="match status" value="1"/>
</dbReference>
<dbReference type="EC" id="2.1.1.197" evidence="2"/>
<name>A0A6J4UHH7_9BACT</name>
<dbReference type="SUPFAM" id="SSF53335">
    <property type="entry name" value="S-adenosyl-L-methionine-dependent methyltransferases"/>
    <property type="match status" value="1"/>
</dbReference>